<keyword evidence="5" id="KW-0862">Zinc</keyword>
<feature type="domain" description="C2H2-type" evidence="8">
    <location>
        <begin position="240"/>
        <end position="267"/>
    </location>
</feature>
<proteinExistence type="predicted"/>
<evidence type="ECO:0000256" key="5">
    <source>
        <dbReference type="ARBA" id="ARBA00022833"/>
    </source>
</evidence>
<dbReference type="InterPro" id="IPR036236">
    <property type="entry name" value="Znf_C2H2_sf"/>
</dbReference>
<evidence type="ECO:0000256" key="4">
    <source>
        <dbReference type="ARBA" id="ARBA00022771"/>
    </source>
</evidence>
<dbReference type="GO" id="GO:0008270">
    <property type="term" value="F:zinc ion binding"/>
    <property type="evidence" value="ECO:0007669"/>
    <property type="project" value="UniProtKB-KW"/>
</dbReference>
<reference evidence="9" key="1">
    <citation type="submission" date="2020-08" db="EMBL/GenBank/DDBJ databases">
        <title>Multicomponent nature underlies the extraordinary mechanical properties of spider dragline silk.</title>
        <authorList>
            <person name="Kono N."/>
            <person name="Nakamura H."/>
            <person name="Mori M."/>
            <person name="Yoshida Y."/>
            <person name="Ohtoshi R."/>
            <person name="Malay A.D."/>
            <person name="Moran D.A.P."/>
            <person name="Tomita M."/>
            <person name="Numata K."/>
            <person name="Arakawa K."/>
        </authorList>
    </citation>
    <scope>NUCLEOTIDE SEQUENCE</scope>
</reference>
<keyword evidence="6" id="KW-0539">Nucleus</keyword>
<accession>A0A8X7CCC7</accession>
<sequence length="396" mass="45352">MEAYLSNDRNVVFQNEFLQNIENEDLFPLFPTNAFENFQTEFQPTENVALFAPSSALQYKPQIEGNVMESQMYKVSGHETSSQWQNHIQADQPNSFFECNYSNGVNSELRQEREQETPFDISFDSRRIATASETILGQDSLNNDLLSQIIDTLLLEIPPSDFNFLDSQEEICVLNDELLATNLGSTIESNSEYVDLSNNRFKNDLSVESLKSSHSSKNSNTFIEDHNFETQAKPDIETAYHCDTCLNKFHSNDTLFKHKCIYSSEKPFQNEIYERNFSQMEHLSKYTHAHTMEKFFQCIVCNQKFLTTDFEQHMLEHSTSQIQKATSKHKISLKEHTPQMCTHTPEKPYQCVKGALSNSYTSVTPPVKSSIASHAVLLSKLVEAHGVYTKVVPQVN</sequence>
<keyword evidence="3" id="KW-0677">Repeat</keyword>
<protein>
    <submittedName>
        <fullName evidence="9">Zinc finger and SCAN domain-containing protein 23</fullName>
    </submittedName>
</protein>
<dbReference type="GO" id="GO:0005634">
    <property type="term" value="C:nucleus"/>
    <property type="evidence" value="ECO:0007669"/>
    <property type="project" value="UniProtKB-SubCell"/>
</dbReference>
<keyword evidence="4 7" id="KW-0863">Zinc-finger</keyword>
<dbReference type="InterPro" id="IPR050331">
    <property type="entry name" value="Zinc_finger"/>
</dbReference>
<dbReference type="PANTHER" id="PTHR16515:SF49">
    <property type="entry name" value="GASTRULA ZINC FINGER PROTEIN XLCGF49.1-LIKE-RELATED"/>
    <property type="match status" value="1"/>
</dbReference>
<dbReference type="InterPro" id="IPR013087">
    <property type="entry name" value="Znf_C2H2_type"/>
</dbReference>
<dbReference type="AlphaFoldDB" id="A0A8X7CCC7"/>
<organism evidence="9 10">
    <name type="scientific">Trichonephila inaurata madagascariensis</name>
    <dbReference type="NCBI Taxonomy" id="2747483"/>
    <lineage>
        <taxon>Eukaryota</taxon>
        <taxon>Metazoa</taxon>
        <taxon>Ecdysozoa</taxon>
        <taxon>Arthropoda</taxon>
        <taxon>Chelicerata</taxon>
        <taxon>Arachnida</taxon>
        <taxon>Araneae</taxon>
        <taxon>Araneomorphae</taxon>
        <taxon>Entelegynae</taxon>
        <taxon>Araneoidea</taxon>
        <taxon>Nephilidae</taxon>
        <taxon>Trichonephila</taxon>
        <taxon>Trichonephila inaurata</taxon>
    </lineage>
</organism>
<evidence type="ECO:0000256" key="2">
    <source>
        <dbReference type="ARBA" id="ARBA00022723"/>
    </source>
</evidence>
<name>A0A8X7CCC7_9ARAC</name>
<evidence type="ECO:0000256" key="3">
    <source>
        <dbReference type="ARBA" id="ARBA00022737"/>
    </source>
</evidence>
<evidence type="ECO:0000256" key="7">
    <source>
        <dbReference type="PROSITE-ProRule" id="PRU00042"/>
    </source>
</evidence>
<keyword evidence="2" id="KW-0479">Metal-binding</keyword>
<comment type="subcellular location">
    <subcellularLocation>
        <location evidence="1">Nucleus</location>
    </subcellularLocation>
</comment>
<dbReference type="PANTHER" id="PTHR16515">
    <property type="entry name" value="PR DOMAIN ZINC FINGER PROTEIN"/>
    <property type="match status" value="1"/>
</dbReference>
<dbReference type="GO" id="GO:0010468">
    <property type="term" value="P:regulation of gene expression"/>
    <property type="evidence" value="ECO:0007669"/>
    <property type="project" value="TreeGrafter"/>
</dbReference>
<evidence type="ECO:0000313" key="9">
    <source>
        <dbReference type="EMBL" id="GFY61518.1"/>
    </source>
</evidence>
<comment type="caution">
    <text evidence="9">The sequence shown here is derived from an EMBL/GenBank/DDBJ whole genome shotgun (WGS) entry which is preliminary data.</text>
</comment>
<dbReference type="SUPFAM" id="SSF57667">
    <property type="entry name" value="beta-beta-alpha zinc fingers"/>
    <property type="match status" value="1"/>
</dbReference>
<keyword evidence="10" id="KW-1185">Reference proteome</keyword>
<dbReference type="PROSITE" id="PS50157">
    <property type="entry name" value="ZINC_FINGER_C2H2_2"/>
    <property type="match status" value="1"/>
</dbReference>
<evidence type="ECO:0000256" key="1">
    <source>
        <dbReference type="ARBA" id="ARBA00004123"/>
    </source>
</evidence>
<gene>
    <name evidence="9" type="primary">NCL1_27704</name>
    <name evidence="9" type="ORF">TNIN_70031</name>
</gene>
<evidence type="ECO:0000256" key="6">
    <source>
        <dbReference type="ARBA" id="ARBA00023242"/>
    </source>
</evidence>
<dbReference type="Gene3D" id="3.30.160.60">
    <property type="entry name" value="Classic Zinc Finger"/>
    <property type="match status" value="1"/>
</dbReference>
<dbReference type="OrthoDB" id="6779457at2759"/>
<evidence type="ECO:0000259" key="8">
    <source>
        <dbReference type="PROSITE" id="PS50157"/>
    </source>
</evidence>
<evidence type="ECO:0000313" key="10">
    <source>
        <dbReference type="Proteomes" id="UP000886998"/>
    </source>
</evidence>
<dbReference type="Proteomes" id="UP000886998">
    <property type="component" value="Unassembled WGS sequence"/>
</dbReference>
<dbReference type="EMBL" id="BMAV01013678">
    <property type="protein sequence ID" value="GFY61518.1"/>
    <property type="molecule type" value="Genomic_DNA"/>
</dbReference>